<dbReference type="GO" id="GO:0017004">
    <property type="term" value="P:cytochrome complex assembly"/>
    <property type="evidence" value="ECO:0007669"/>
    <property type="project" value="UniProtKB-KW"/>
</dbReference>
<comment type="caution">
    <text evidence="13">The sequence shown here is derived from an EMBL/GenBank/DDBJ whole genome shotgun (WGS) entry which is preliminary data.</text>
</comment>
<keyword evidence="13" id="KW-0456">Lyase</keyword>
<dbReference type="InterPro" id="IPR002541">
    <property type="entry name" value="Cyt_c_assembly"/>
</dbReference>
<dbReference type="AlphaFoldDB" id="A0A8J7UJK8"/>
<reference evidence="13" key="1">
    <citation type="submission" date="2021-03" db="EMBL/GenBank/DDBJ databases">
        <title>Genome sequencing and assembly of Tianweitania sediminis.</title>
        <authorList>
            <person name="Chhetri G."/>
        </authorList>
    </citation>
    <scope>NUCLEOTIDE SEQUENCE</scope>
    <source>
        <strain evidence="13">Z8</strain>
    </source>
</reference>
<feature type="transmembrane region" description="Helical" evidence="10">
    <location>
        <begin position="424"/>
        <end position="442"/>
    </location>
</feature>
<name>A0A8J7UJK8_9HYPH</name>
<keyword evidence="8 10" id="KW-0472">Membrane</keyword>
<dbReference type="RefSeq" id="WP_209334917.1">
    <property type="nucleotide sequence ID" value="NZ_JAGIYY010000002.1"/>
</dbReference>
<feature type="domain" description="Cytochrome c-type biogenesis protein CcmF C-terminal" evidence="12">
    <location>
        <begin position="314"/>
        <end position="639"/>
    </location>
</feature>
<dbReference type="EMBL" id="JAGIYY010000002">
    <property type="protein sequence ID" value="MBP0438915.1"/>
    <property type="molecule type" value="Genomic_DNA"/>
</dbReference>
<comment type="subcellular location">
    <subcellularLocation>
        <location evidence="1">Cell inner membrane</location>
        <topology evidence="1">Multi-pass membrane protein</topology>
    </subcellularLocation>
</comment>
<keyword evidence="14" id="KW-1185">Reference proteome</keyword>
<evidence type="ECO:0000313" key="14">
    <source>
        <dbReference type="Proteomes" id="UP000666240"/>
    </source>
</evidence>
<feature type="transmembrane region" description="Helical" evidence="10">
    <location>
        <begin position="6"/>
        <end position="25"/>
    </location>
</feature>
<keyword evidence="6" id="KW-0201">Cytochrome c-type biogenesis</keyword>
<feature type="transmembrane region" description="Helical" evidence="10">
    <location>
        <begin position="393"/>
        <end position="412"/>
    </location>
</feature>
<proteinExistence type="inferred from homology"/>
<evidence type="ECO:0000256" key="8">
    <source>
        <dbReference type="ARBA" id="ARBA00023136"/>
    </source>
</evidence>
<dbReference type="GO" id="GO:0005886">
    <property type="term" value="C:plasma membrane"/>
    <property type="evidence" value="ECO:0007669"/>
    <property type="project" value="UniProtKB-SubCell"/>
</dbReference>
<evidence type="ECO:0000256" key="6">
    <source>
        <dbReference type="ARBA" id="ARBA00022748"/>
    </source>
</evidence>
<comment type="similarity">
    <text evidence="2">Belongs to the CcmF/CycK/Ccl1/NrfE/CcsA family.</text>
</comment>
<evidence type="ECO:0000256" key="5">
    <source>
        <dbReference type="ARBA" id="ARBA00022692"/>
    </source>
</evidence>
<feature type="transmembrane region" description="Helical" evidence="10">
    <location>
        <begin position="37"/>
        <end position="61"/>
    </location>
</feature>
<feature type="transmembrane region" description="Helical" evidence="10">
    <location>
        <begin position="494"/>
        <end position="515"/>
    </location>
</feature>
<dbReference type="Pfam" id="PF16327">
    <property type="entry name" value="CcmF_C"/>
    <property type="match status" value="1"/>
</dbReference>
<keyword evidence="7 10" id="KW-1133">Transmembrane helix</keyword>
<protein>
    <submittedName>
        <fullName evidence="13">Heme lyase CcmF/NrfE family subunit</fullName>
    </submittedName>
</protein>
<evidence type="ECO:0000256" key="4">
    <source>
        <dbReference type="ARBA" id="ARBA00022519"/>
    </source>
</evidence>
<feature type="transmembrane region" description="Helical" evidence="10">
    <location>
        <begin position="351"/>
        <end position="373"/>
    </location>
</feature>
<keyword evidence="4" id="KW-0997">Cell inner membrane</keyword>
<feature type="transmembrane region" description="Helical" evidence="10">
    <location>
        <begin position="174"/>
        <end position="194"/>
    </location>
</feature>
<sequence>MIEAGHFALVLALALALVQSTVPIVGSRINDARMMAVAAPVALVSFALIALAFLALTWAYVTSDFSVVNVWENSHSQKPMLFKITGTWGNHEGSMLLWVLILALFSALVAVFGRNLPDQLKATVLAVQGWIAAAFLLFILVTSNPFARLVPAPFEGQDLNPILQDVGLAVHPPLLYLGYVGFSVSFSFAVAALIEKRIDAAWARWVRPWTLAAWIFLTGGIAMGSYWAYYELGWGGFWFWDPVENASFMPWLSGTALLHSALVMEKRSALKIWTVLLAILTFSLSLLGTFLVRSGVLTSVHAFATDPTRGVFILGILTLLVGGALALFAWRAHALTAGGIFQPISREGSLVLNNLFLTTATATVLIGTLYPLLMEALTGDKISVGAPFFNLTFGSLMVPLLIAVPFGPLLAWKRGDLYAAAQRLAWALGGAILVALLIMLFVDRTMLFAALSIGLAAWLMLGAATDLVLRSGVGSQPWSVVRRRLWGLPRSAKGTALAHFGLGVTVVGIVATVAFQTERIVIMKPGDTIDFAGRQLRFERVEPFAGPNYTEDQARFTLISGNRDVGTLVAAKRLYTARQMPTTEAGILTRGFSQAYVALGDPSGDGSWVVRAWWKPMVTLIWLGPCLMMAGGLLSISDRRLRVGAPARRRSQPVPAAAE</sequence>
<dbReference type="InterPro" id="IPR032523">
    <property type="entry name" value="CcmF_C"/>
</dbReference>
<dbReference type="NCBIfam" id="TIGR00353">
    <property type="entry name" value="nrfE"/>
    <property type="match status" value="1"/>
</dbReference>
<evidence type="ECO:0000256" key="7">
    <source>
        <dbReference type="ARBA" id="ARBA00022989"/>
    </source>
</evidence>
<feature type="transmembrane region" description="Helical" evidence="10">
    <location>
        <begin position="95"/>
        <end position="113"/>
    </location>
</feature>
<dbReference type="NCBIfam" id="NF007691">
    <property type="entry name" value="PRK10369.1"/>
    <property type="match status" value="1"/>
</dbReference>
<evidence type="ECO:0000259" key="12">
    <source>
        <dbReference type="Pfam" id="PF16327"/>
    </source>
</evidence>
<dbReference type="PANTHER" id="PTHR43653">
    <property type="entry name" value="CYTOCHROME C ASSEMBLY PROTEIN-RELATED"/>
    <property type="match status" value="1"/>
</dbReference>
<feature type="transmembrane region" description="Helical" evidence="10">
    <location>
        <begin position="206"/>
        <end position="228"/>
    </location>
</feature>
<feature type="transmembrane region" description="Helical" evidence="10">
    <location>
        <begin position="311"/>
        <end position="330"/>
    </location>
</feature>
<dbReference type="Pfam" id="PF01578">
    <property type="entry name" value="Cytochrom_C_asm"/>
    <property type="match status" value="1"/>
</dbReference>
<keyword evidence="3" id="KW-1003">Cell membrane</keyword>
<dbReference type="GO" id="GO:0020037">
    <property type="term" value="F:heme binding"/>
    <property type="evidence" value="ECO:0007669"/>
    <property type="project" value="InterPro"/>
</dbReference>
<dbReference type="GO" id="GO:0015232">
    <property type="term" value="F:heme transmembrane transporter activity"/>
    <property type="evidence" value="ECO:0007669"/>
    <property type="project" value="InterPro"/>
</dbReference>
<feature type="transmembrane region" description="Helical" evidence="10">
    <location>
        <begin position="272"/>
        <end position="291"/>
    </location>
</feature>
<evidence type="ECO:0000313" key="13">
    <source>
        <dbReference type="EMBL" id="MBP0438915.1"/>
    </source>
</evidence>
<comment type="function">
    <text evidence="9">Required for the biogenesis of c-type cytochromes. Possible subunit of a heme lyase.</text>
</comment>
<keyword evidence="5 10" id="KW-0812">Transmembrane</keyword>
<dbReference type="InterPro" id="IPR003568">
    <property type="entry name" value="Cyt_c_biogenesis_CcmF"/>
</dbReference>
<feature type="transmembrane region" description="Helical" evidence="10">
    <location>
        <begin position="617"/>
        <end position="636"/>
    </location>
</feature>
<evidence type="ECO:0000259" key="11">
    <source>
        <dbReference type="Pfam" id="PF01578"/>
    </source>
</evidence>
<evidence type="ECO:0000256" key="10">
    <source>
        <dbReference type="SAM" id="Phobius"/>
    </source>
</evidence>
<accession>A0A8J7UJK8</accession>
<evidence type="ECO:0000256" key="1">
    <source>
        <dbReference type="ARBA" id="ARBA00004429"/>
    </source>
</evidence>
<dbReference type="PRINTS" id="PR01411">
    <property type="entry name" value="CCMFBIOGNSIS"/>
</dbReference>
<evidence type="ECO:0000256" key="9">
    <source>
        <dbReference type="ARBA" id="ARBA00037230"/>
    </source>
</evidence>
<dbReference type="PRINTS" id="PR01410">
    <property type="entry name" value="CCBIOGENESIS"/>
</dbReference>
<feature type="transmembrane region" description="Helical" evidence="10">
    <location>
        <begin position="120"/>
        <end position="141"/>
    </location>
</feature>
<gene>
    <name evidence="13" type="ORF">J5Y06_09665</name>
</gene>
<organism evidence="13 14">
    <name type="scientific">Tianweitania sediminis</name>
    <dbReference type="NCBI Taxonomy" id="1502156"/>
    <lineage>
        <taxon>Bacteria</taxon>
        <taxon>Pseudomonadati</taxon>
        <taxon>Pseudomonadota</taxon>
        <taxon>Alphaproteobacteria</taxon>
        <taxon>Hyphomicrobiales</taxon>
        <taxon>Phyllobacteriaceae</taxon>
        <taxon>Tianweitania</taxon>
    </lineage>
</organism>
<dbReference type="Proteomes" id="UP000666240">
    <property type="component" value="Unassembled WGS sequence"/>
</dbReference>
<dbReference type="GO" id="GO:0016829">
    <property type="term" value="F:lyase activity"/>
    <property type="evidence" value="ECO:0007669"/>
    <property type="project" value="UniProtKB-KW"/>
</dbReference>
<evidence type="ECO:0000256" key="2">
    <source>
        <dbReference type="ARBA" id="ARBA00009186"/>
    </source>
</evidence>
<dbReference type="InterPro" id="IPR003567">
    <property type="entry name" value="Cyt_c_biogenesis"/>
</dbReference>
<dbReference type="PANTHER" id="PTHR43653:SF1">
    <property type="entry name" value="CYTOCHROME C-TYPE BIOGENESIS PROTEIN CCMF"/>
    <property type="match status" value="1"/>
</dbReference>
<feature type="domain" description="Cytochrome c assembly protein" evidence="11">
    <location>
        <begin position="88"/>
        <end position="294"/>
    </location>
</feature>
<evidence type="ECO:0000256" key="3">
    <source>
        <dbReference type="ARBA" id="ARBA00022475"/>
    </source>
</evidence>
<feature type="transmembrane region" description="Helical" evidence="10">
    <location>
        <begin position="248"/>
        <end position="265"/>
    </location>
</feature>
<feature type="transmembrane region" description="Helical" evidence="10">
    <location>
        <begin position="448"/>
        <end position="473"/>
    </location>
</feature>